<feature type="non-terminal residue" evidence="1">
    <location>
        <position position="69"/>
    </location>
</feature>
<dbReference type="AlphaFoldDB" id="A6I296"/>
<dbReference type="EMBL" id="CH473954">
    <property type="protein sequence ID" value="EDL77481.1"/>
    <property type="molecule type" value="Genomic_DNA"/>
</dbReference>
<organism evidence="1 2">
    <name type="scientific">Rattus norvegicus</name>
    <name type="common">Rat</name>
    <dbReference type="NCBI Taxonomy" id="10116"/>
    <lineage>
        <taxon>Eukaryota</taxon>
        <taxon>Metazoa</taxon>
        <taxon>Chordata</taxon>
        <taxon>Craniata</taxon>
        <taxon>Vertebrata</taxon>
        <taxon>Euteleostomi</taxon>
        <taxon>Mammalia</taxon>
        <taxon>Eutheria</taxon>
        <taxon>Euarchontoglires</taxon>
        <taxon>Glires</taxon>
        <taxon>Rodentia</taxon>
        <taxon>Myomorpha</taxon>
        <taxon>Muroidea</taxon>
        <taxon>Muridae</taxon>
        <taxon>Murinae</taxon>
        <taxon>Rattus</taxon>
    </lineage>
</organism>
<accession>A6I296</accession>
<dbReference type="Proteomes" id="UP000234681">
    <property type="component" value="Chromosome 8"/>
</dbReference>
<gene>
    <name evidence="1" type="ORF">rCG_25447</name>
</gene>
<proteinExistence type="predicted"/>
<evidence type="ECO:0000313" key="1">
    <source>
        <dbReference type="EMBL" id="EDL77481.1"/>
    </source>
</evidence>
<reference evidence="1 2" key="1">
    <citation type="submission" date="2005-09" db="EMBL/GenBank/DDBJ databases">
        <authorList>
            <person name="Mural R.J."/>
            <person name="Li P.W."/>
            <person name="Adams M.D."/>
            <person name="Amanatides P.G."/>
            <person name="Baden-Tillson H."/>
            <person name="Barnstead M."/>
            <person name="Chin S.H."/>
            <person name="Dew I."/>
            <person name="Evans C.A."/>
            <person name="Ferriera S."/>
            <person name="Flanigan M."/>
            <person name="Fosler C."/>
            <person name="Glodek A."/>
            <person name="Gu Z."/>
            <person name="Holt R.A."/>
            <person name="Jennings D."/>
            <person name="Kraft C.L."/>
            <person name="Lu F."/>
            <person name="Nguyen T."/>
            <person name="Nusskern D.R."/>
            <person name="Pfannkoch C.M."/>
            <person name="Sitter C."/>
            <person name="Sutton G.G."/>
            <person name="Venter J.C."/>
            <person name="Wang Z."/>
            <person name="Woodage T."/>
            <person name="Zheng X.H."/>
            <person name="Zhong F."/>
        </authorList>
    </citation>
    <scope>NUCLEOTIDE SEQUENCE [LARGE SCALE GENOMIC DNA]</scope>
    <source>
        <strain>BN</strain>
        <strain evidence="2">Sprague-Dawley</strain>
    </source>
</reference>
<evidence type="ECO:0000313" key="2">
    <source>
        <dbReference type="Proteomes" id="UP000234681"/>
    </source>
</evidence>
<name>A6I296_RAT</name>
<protein>
    <submittedName>
        <fullName evidence="1">RCG25447</fullName>
    </submittedName>
</protein>
<sequence>MDTKNMMARDSKPDSTENLCNALFLIDFALAEECRDDKTRQCVWYREHKHLVVTAGYASIGVQPDPEQS</sequence>